<keyword evidence="2" id="KW-1185">Reference proteome</keyword>
<organism evidence="2">
    <name type="scientific">Caenorhabditis brenneri</name>
    <name type="common">Nematode worm</name>
    <dbReference type="NCBI Taxonomy" id="135651"/>
    <lineage>
        <taxon>Eukaryota</taxon>
        <taxon>Metazoa</taxon>
        <taxon>Ecdysozoa</taxon>
        <taxon>Nematoda</taxon>
        <taxon>Chromadorea</taxon>
        <taxon>Rhabditida</taxon>
        <taxon>Rhabditina</taxon>
        <taxon>Rhabditomorpha</taxon>
        <taxon>Rhabditoidea</taxon>
        <taxon>Rhabditidae</taxon>
        <taxon>Peloderinae</taxon>
        <taxon>Caenorhabditis</taxon>
    </lineage>
</organism>
<accession>G0MXC7</accession>
<proteinExistence type="predicted"/>
<dbReference type="Proteomes" id="UP000008068">
    <property type="component" value="Unassembled WGS sequence"/>
</dbReference>
<dbReference type="AlphaFoldDB" id="G0MXC7"/>
<reference evidence="2" key="1">
    <citation type="submission" date="2011-07" db="EMBL/GenBank/DDBJ databases">
        <authorList>
            <consortium name="Caenorhabditis brenneri Sequencing and Analysis Consortium"/>
            <person name="Wilson R.K."/>
        </authorList>
    </citation>
    <scope>NUCLEOTIDE SEQUENCE [LARGE SCALE GENOMIC DNA]</scope>
    <source>
        <strain evidence="2">PB2801</strain>
    </source>
</reference>
<evidence type="ECO:0000313" key="1">
    <source>
        <dbReference type="EMBL" id="EGT46724.1"/>
    </source>
</evidence>
<protein>
    <submittedName>
        <fullName evidence="1">Uncharacterized protein</fullName>
    </submittedName>
</protein>
<gene>
    <name evidence="1" type="ORF">CAEBREN_14300</name>
</gene>
<dbReference type="HOGENOM" id="CLU_2308518_0_0_1"/>
<dbReference type="eggNOG" id="ENOG502TJ8C">
    <property type="taxonomic scope" value="Eukaryota"/>
</dbReference>
<name>G0MXC7_CAEBE</name>
<dbReference type="InParanoid" id="G0MXC7"/>
<dbReference type="EMBL" id="GL379818">
    <property type="protein sequence ID" value="EGT46724.1"/>
    <property type="molecule type" value="Genomic_DNA"/>
</dbReference>
<sequence>MDGQFAIPMQAAGVEVVEHENNLSDNAIQILRQLHQHNAQWIEQIERLPNGERTRMWHKLRRQLDVLDELMRLGRRPSNFYDQIRIITLIFVDRELYYLI</sequence>
<dbReference type="OMA" id="ERTRMWH"/>
<evidence type="ECO:0000313" key="2">
    <source>
        <dbReference type="Proteomes" id="UP000008068"/>
    </source>
</evidence>